<dbReference type="Gene3D" id="2.40.100.10">
    <property type="entry name" value="Cyclophilin-like"/>
    <property type="match status" value="1"/>
</dbReference>
<dbReference type="AlphaFoldDB" id="A0AAJ5ZG15"/>
<dbReference type="SUPFAM" id="SSF50891">
    <property type="entry name" value="Cyclophilin-like"/>
    <property type="match status" value="1"/>
</dbReference>
<dbReference type="PROSITE" id="PS50072">
    <property type="entry name" value="CSA_PPIASE_2"/>
    <property type="match status" value="1"/>
</dbReference>
<comment type="function">
    <text evidence="1 4">PPIases accelerate the folding of proteins. It catalyzes the cis-trans isomerization of proline imidic peptide bonds in oligopeptides.</text>
</comment>
<name>A0AAJ5ZG15_9CHLR</name>
<organism evidence="7 8">
    <name type="scientific">Candidatus Lucifugimonas marina</name>
    <dbReference type="NCBI Taxonomy" id="3038979"/>
    <lineage>
        <taxon>Bacteria</taxon>
        <taxon>Bacillati</taxon>
        <taxon>Chloroflexota</taxon>
        <taxon>Dehalococcoidia</taxon>
        <taxon>SAR202 cluster</taxon>
        <taxon>Candidatus Lucifugimonadales</taxon>
        <taxon>Candidatus Lucifugimonadaceae</taxon>
        <taxon>Candidatus Lucifugimonas</taxon>
    </lineage>
</organism>
<dbReference type="GO" id="GO:0003755">
    <property type="term" value="F:peptidyl-prolyl cis-trans isomerase activity"/>
    <property type="evidence" value="ECO:0007669"/>
    <property type="project" value="UniProtKB-UniRule"/>
</dbReference>
<dbReference type="Pfam" id="PF00160">
    <property type="entry name" value="Pro_isomerase"/>
    <property type="match status" value="1"/>
</dbReference>
<evidence type="ECO:0000313" key="6">
    <source>
        <dbReference type="EMBL" id="MDG0866146.1"/>
    </source>
</evidence>
<dbReference type="PANTHER" id="PTHR45625">
    <property type="entry name" value="PEPTIDYL-PROLYL CIS-TRANS ISOMERASE-RELATED"/>
    <property type="match status" value="1"/>
</dbReference>
<dbReference type="EMBL" id="WMBE01000001">
    <property type="protein sequence ID" value="MDG0866146.1"/>
    <property type="molecule type" value="Genomic_DNA"/>
</dbReference>
<feature type="domain" description="PPIase cyclophilin-type" evidence="5">
    <location>
        <begin position="27"/>
        <end position="171"/>
    </location>
</feature>
<evidence type="ECO:0000313" key="7">
    <source>
        <dbReference type="EMBL" id="WFG40752.1"/>
    </source>
</evidence>
<comment type="similarity">
    <text evidence="4">Belongs to the cyclophilin-type PPIase family.</text>
</comment>
<reference evidence="7" key="2">
    <citation type="journal article" date="2023" name="Nat. Commun.">
        <title>Cultivation of marine bacteria of the SAR202 clade.</title>
        <authorList>
            <person name="Lim Y."/>
            <person name="Seo J.H."/>
            <person name="Giovannoni S.J."/>
            <person name="Kang I."/>
            <person name="Cho J.C."/>
        </authorList>
    </citation>
    <scope>NUCLEOTIDE SEQUENCE</scope>
    <source>
        <strain evidence="7">JH1073</strain>
    </source>
</reference>
<dbReference type="EC" id="5.2.1.8" evidence="4"/>
<evidence type="ECO:0000256" key="4">
    <source>
        <dbReference type="RuleBase" id="RU363019"/>
    </source>
</evidence>
<evidence type="ECO:0000259" key="5">
    <source>
        <dbReference type="PROSITE" id="PS50072"/>
    </source>
</evidence>
<keyword evidence="2 4" id="KW-0697">Rotamase</keyword>
<evidence type="ECO:0000256" key="3">
    <source>
        <dbReference type="ARBA" id="ARBA00023235"/>
    </source>
</evidence>
<gene>
    <name evidence="6" type="ORF">GKO46_03560</name>
    <name evidence="7" type="ORF">GKO48_05700</name>
</gene>
<dbReference type="InterPro" id="IPR002130">
    <property type="entry name" value="Cyclophilin-type_PPIase_dom"/>
</dbReference>
<dbReference type="InterPro" id="IPR020892">
    <property type="entry name" value="Cyclophilin-type_PPIase_CS"/>
</dbReference>
<dbReference type="CDD" id="cd00317">
    <property type="entry name" value="cyclophilin"/>
    <property type="match status" value="1"/>
</dbReference>
<dbReference type="InterPro" id="IPR044666">
    <property type="entry name" value="Cyclophilin_A-like"/>
</dbReference>
<comment type="catalytic activity">
    <reaction evidence="4">
        <text>[protein]-peptidylproline (omega=180) = [protein]-peptidylproline (omega=0)</text>
        <dbReference type="Rhea" id="RHEA:16237"/>
        <dbReference type="Rhea" id="RHEA-COMP:10747"/>
        <dbReference type="Rhea" id="RHEA-COMP:10748"/>
        <dbReference type="ChEBI" id="CHEBI:83833"/>
        <dbReference type="ChEBI" id="CHEBI:83834"/>
        <dbReference type="EC" id="5.2.1.8"/>
    </reaction>
</comment>
<evidence type="ECO:0000313" key="8">
    <source>
        <dbReference type="Proteomes" id="UP001219901"/>
    </source>
</evidence>
<dbReference type="EMBL" id="CP046147">
    <property type="protein sequence ID" value="WFG40752.1"/>
    <property type="molecule type" value="Genomic_DNA"/>
</dbReference>
<reference evidence="8" key="3">
    <citation type="submission" date="2023-06" db="EMBL/GenBank/DDBJ databases">
        <title>Pangenomics reveal diversification of enzyme families and niche specialization in globally abundant SAR202 bacteria.</title>
        <authorList>
            <person name="Saw J.H.W."/>
        </authorList>
    </citation>
    <scope>NUCLEOTIDE SEQUENCE [LARGE SCALE GENOMIC DNA]</scope>
    <source>
        <strain evidence="8">JH1073</strain>
    </source>
</reference>
<dbReference type="GO" id="GO:0006457">
    <property type="term" value="P:protein folding"/>
    <property type="evidence" value="ECO:0007669"/>
    <property type="project" value="InterPro"/>
</dbReference>
<dbReference type="PRINTS" id="PR00153">
    <property type="entry name" value="CSAPPISMRASE"/>
</dbReference>
<protein>
    <recommendedName>
        <fullName evidence="4">Peptidyl-prolyl cis-trans isomerase</fullName>
        <shortName evidence="4">PPIase</shortName>
        <ecNumber evidence="4">5.2.1.8</ecNumber>
    </recommendedName>
</protein>
<keyword evidence="3 4" id="KW-0413">Isomerase</keyword>
<evidence type="ECO:0000256" key="2">
    <source>
        <dbReference type="ARBA" id="ARBA00023110"/>
    </source>
</evidence>
<dbReference type="PROSITE" id="PS00170">
    <property type="entry name" value="CSA_PPIASE_1"/>
    <property type="match status" value="1"/>
</dbReference>
<sequence>MLSAGDDPRPPAGALDTSKTYHATFKTEAGEFKILLFDDEAPLTVENFVNLATIGFYEGTQFHRVIPSFMAQGGDPKGTGAGGPGYRFRDEFDATRRHDKKGILSMANSGPNTNGSQFFITFDATPHLDDRHSVFGEVVEGMDNVFKITVRDPGTAAFTGDLIESITITES</sequence>
<dbReference type="PANTHER" id="PTHR45625:SF4">
    <property type="entry name" value="PEPTIDYLPROLYL ISOMERASE DOMAIN AND WD REPEAT-CONTAINING PROTEIN 1"/>
    <property type="match status" value="1"/>
</dbReference>
<dbReference type="Proteomes" id="UP001219901">
    <property type="component" value="Chromosome"/>
</dbReference>
<reference evidence="8 9" key="1">
    <citation type="submission" date="2019-11" db="EMBL/GenBank/DDBJ databases">
        <authorList>
            <person name="Cho J.-C."/>
        </authorList>
    </citation>
    <scope>NUCLEOTIDE SEQUENCE [LARGE SCALE GENOMIC DNA]</scope>
    <source>
        <strain evidence="7 8">JH1073</strain>
        <strain evidence="6 9">JH702</strain>
    </source>
</reference>
<keyword evidence="8" id="KW-1185">Reference proteome</keyword>
<accession>A0AAJ5ZG15</accession>
<dbReference type="Proteomes" id="UP001321249">
    <property type="component" value="Unassembled WGS sequence"/>
</dbReference>
<evidence type="ECO:0000313" key="9">
    <source>
        <dbReference type="Proteomes" id="UP001321249"/>
    </source>
</evidence>
<proteinExistence type="inferred from homology"/>
<evidence type="ECO:0000256" key="1">
    <source>
        <dbReference type="ARBA" id="ARBA00002388"/>
    </source>
</evidence>
<dbReference type="InterPro" id="IPR029000">
    <property type="entry name" value="Cyclophilin-like_dom_sf"/>
</dbReference>